<dbReference type="Gene3D" id="1.20.1250.20">
    <property type="entry name" value="MFS general substrate transporter like domains"/>
    <property type="match status" value="2"/>
</dbReference>
<dbReference type="InterPro" id="IPR036259">
    <property type="entry name" value="MFS_trans_sf"/>
</dbReference>
<protein>
    <submittedName>
        <fullName evidence="3">MFS transporter</fullName>
    </submittedName>
</protein>
<feature type="transmembrane region" description="Helical" evidence="2">
    <location>
        <begin position="180"/>
        <end position="201"/>
    </location>
</feature>
<sequence>MTAWSERMPSRRMARDAWLVVVARALRTFGYGCTSVLLAGMLAQDGDAPWQTGMLLAVASAGSVASSLALGLFADRWGRRRALIVCGCLMALAGAVFAVSESYPALVAAAFVGTISPSTNDNTPFSGVEQSILAQTCEPARLTGIFTVYNVTALAAGALGGLAAAALGLQHVVSAGDAAFALYAVLAAATVLLFLGLSPAAEAGAVAASGVAAKNGDAKNGDAKNGDAKNGDAKNGDAEDVAPVPMSRLPRRVRRLVGLFAVDAFAGGLVVQAVLAWWFAHRFGATTSQLGLIFFAANLLPALAQLAAPLLAARRGLLAAMLLPHFVSNIILACVAFAPGLGAAVALLLVRQSLSKIDVPARQAFMAVVVRPSERTAAASMAGIARSVAVSVSPVAATAMLSGPVGVAGAPLLLGAALAICYDVTVWRSYRSAVLTADS</sequence>
<feature type="transmembrane region" description="Helical" evidence="2">
    <location>
        <begin position="256"/>
        <end position="280"/>
    </location>
</feature>
<evidence type="ECO:0000256" key="2">
    <source>
        <dbReference type="SAM" id="Phobius"/>
    </source>
</evidence>
<dbReference type="PANTHER" id="PTHR23520:SF5">
    <property type="entry name" value="TRANSPORTER, PUTATIVE (AFU_ORTHOLOGUE AFUA_3G04000)-RELATED"/>
    <property type="match status" value="1"/>
</dbReference>
<dbReference type="Pfam" id="PF07690">
    <property type="entry name" value="MFS_1"/>
    <property type="match status" value="1"/>
</dbReference>
<name>A0ABW6VG52_MICFU</name>
<keyword evidence="4" id="KW-1185">Reference proteome</keyword>
<dbReference type="PANTHER" id="PTHR23520">
    <property type="entry name" value="TRANSPORTER, PUTATIVE (AFU_ORTHOLOGUE AFUA_3G04000)-RELATED"/>
    <property type="match status" value="1"/>
</dbReference>
<feature type="region of interest" description="Disordered" evidence="1">
    <location>
        <begin position="217"/>
        <end position="240"/>
    </location>
</feature>
<feature type="transmembrane region" description="Helical" evidence="2">
    <location>
        <begin position="148"/>
        <end position="168"/>
    </location>
</feature>
<evidence type="ECO:0000313" key="3">
    <source>
        <dbReference type="EMBL" id="MFF4778353.1"/>
    </source>
</evidence>
<keyword evidence="2" id="KW-0472">Membrane</keyword>
<feature type="compositionally biased region" description="Basic and acidic residues" evidence="1">
    <location>
        <begin position="217"/>
        <end position="237"/>
    </location>
</feature>
<proteinExistence type="predicted"/>
<keyword evidence="2" id="KW-0812">Transmembrane</keyword>
<dbReference type="Proteomes" id="UP001602119">
    <property type="component" value="Unassembled WGS sequence"/>
</dbReference>
<gene>
    <name evidence="3" type="ORF">ACFY05_36570</name>
</gene>
<accession>A0ABW6VG52</accession>
<feature type="transmembrane region" description="Helical" evidence="2">
    <location>
        <begin position="54"/>
        <end position="74"/>
    </location>
</feature>
<reference evidence="3 4" key="1">
    <citation type="submission" date="2024-10" db="EMBL/GenBank/DDBJ databases">
        <title>The Natural Products Discovery Center: Release of the First 8490 Sequenced Strains for Exploring Actinobacteria Biosynthetic Diversity.</title>
        <authorList>
            <person name="Kalkreuter E."/>
            <person name="Kautsar S.A."/>
            <person name="Yang D."/>
            <person name="Bader C.D."/>
            <person name="Teijaro C.N."/>
            <person name="Fluegel L."/>
            <person name="Davis C.M."/>
            <person name="Simpson J.R."/>
            <person name="Lauterbach L."/>
            <person name="Steele A.D."/>
            <person name="Gui C."/>
            <person name="Meng S."/>
            <person name="Li G."/>
            <person name="Viehrig K."/>
            <person name="Ye F."/>
            <person name="Su P."/>
            <person name="Kiefer A.F."/>
            <person name="Nichols A."/>
            <person name="Cepeda A.J."/>
            <person name="Yan W."/>
            <person name="Fan B."/>
            <person name="Jiang Y."/>
            <person name="Adhikari A."/>
            <person name="Zheng C.-J."/>
            <person name="Schuster L."/>
            <person name="Cowan T.M."/>
            <person name="Smanski M.J."/>
            <person name="Chevrette M.G."/>
            <person name="De Carvalho L.P.S."/>
            <person name="Shen B."/>
        </authorList>
    </citation>
    <scope>NUCLEOTIDE SEQUENCE [LARGE SCALE GENOMIC DNA]</scope>
    <source>
        <strain evidence="3 4">NPDC001281</strain>
    </source>
</reference>
<dbReference type="InterPro" id="IPR011701">
    <property type="entry name" value="MFS"/>
</dbReference>
<keyword evidence="2" id="KW-1133">Transmembrane helix</keyword>
<dbReference type="RefSeq" id="WP_387346900.1">
    <property type="nucleotide sequence ID" value="NZ_JBIAXI010000031.1"/>
</dbReference>
<dbReference type="SUPFAM" id="SSF103473">
    <property type="entry name" value="MFS general substrate transporter"/>
    <property type="match status" value="1"/>
</dbReference>
<feature type="transmembrane region" description="Helical" evidence="2">
    <location>
        <begin position="326"/>
        <end position="350"/>
    </location>
</feature>
<comment type="caution">
    <text evidence="3">The sequence shown here is derived from an EMBL/GenBank/DDBJ whole genome shotgun (WGS) entry which is preliminary data.</text>
</comment>
<organism evidence="3 4">
    <name type="scientific">Microtetraspora fusca</name>
    <dbReference type="NCBI Taxonomy" id="1997"/>
    <lineage>
        <taxon>Bacteria</taxon>
        <taxon>Bacillati</taxon>
        <taxon>Actinomycetota</taxon>
        <taxon>Actinomycetes</taxon>
        <taxon>Streptosporangiales</taxon>
        <taxon>Streptosporangiaceae</taxon>
        <taxon>Microtetraspora</taxon>
    </lineage>
</organism>
<feature type="transmembrane region" description="Helical" evidence="2">
    <location>
        <begin position="292"/>
        <end position="314"/>
    </location>
</feature>
<dbReference type="EMBL" id="JBIAXI010000031">
    <property type="protein sequence ID" value="MFF4778353.1"/>
    <property type="molecule type" value="Genomic_DNA"/>
</dbReference>
<evidence type="ECO:0000256" key="1">
    <source>
        <dbReference type="SAM" id="MobiDB-lite"/>
    </source>
</evidence>
<evidence type="ECO:0000313" key="4">
    <source>
        <dbReference type="Proteomes" id="UP001602119"/>
    </source>
</evidence>